<gene>
    <name evidence="2" type="ORF">THASP1DRAFT_15482</name>
</gene>
<evidence type="ECO:0000256" key="1">
    <source>
        <dbReference type="SAM" id="MobiDB-lite"/>
    </source>
</evidence>
<feature type="compositionally biased region" description="Polar residues" evidence="1">
    <location>
        <begin position="155"/>
        <end position="165"/>
    </location>
</feature>
<dbReference type="InterPro" id="IPR006966">
    <property type="entry name" value="Peroxin-3"/>
</dbReference>
<dbReference type="PANTHER" id="PTHR28080:SF1">
    <property type="entry name" value="PEROXISOMAL BIOGENESIS FACTOR 3"/>
    <property type="match status" value="1"/>
</dbReference>
<dbReference type="STRING" id="78915.A0A4P9XRL6"/>
<name>A0A4P9XRL6_9FUNG</name>
<feature type="non-terminal residue" evidence="2">
    <location>
        <position position="1"/>
    </location>
</feature>
<accession>A0A4P9XRL6</accession>
<reference evidence="3" key="1">
    <citation type="journal article" date="2018" name="Nat. Microbiol.">
        <title>Leveraging single-cell genomics to expand the fungal tree of life.</title>
        <authorList>
            <person name="Ahrendt S.R."/>
            <person name="Quandt C.A."/>
            <person name="Ciobanu D."/>
            <person name="Clum A."/>
            <person name="Salamov A."/>
            <person name="Andreopoulos B."/>
            <person name="Cheng J.F."/>
            <person name="Woyke T."/>
            <person name="Pelin A."/>
            <person name="Henrissat B."/>
            <person name="Reynolds N.K."/>
            <person name="Benny G.L."/>
            <person name="Smith M.E."/>
            <person name="James T.Y."/>
            <person name="Grigoriev I.V."/>
        </authorList>
    </citation>
    <scope>NUCLEOTIDE SEQUENCE [LARGE SCALE GENOMIC DNA]</scope>
    <source>
        <strain evidence="3">RSA 1356</strain>
    </source>
</reference>
<organism evidence="2 3">
    <name type="scientific">Thamnocephalis sphaerospora</name>
    <dbReference type="NCBI Taxonomy" id="78915"/>
    <lineage>
        <taxon>Eukaryota</taxon>
        <taxon>Fungi</taxon>
        <taxon>Fungi incertae sedis</taxon>
        <taxon>Zoopagomycota</taxon>
        <taxon>Zoopagomycotina</taxon>
        <taxon>Zoopagomycetes</taxon>
        <taxon>Zoopagales</taxon>
        <taxon>Sigmoideomycetaceae</taxon>
        <taxon>Thamnocephalis</taxon>
    </lineage>
</organism>
<dbReference type="Proteomes" id="UP000271241">
    <property type="component" value="Unassembled WGS sequence"/>
</dbReference>
<dbReference type="GO" id="GO:0045046">
    <property type="term" value="P:protein import into peroxisome membrane"/>
    <property type="evidence" value="ECO:0007669"/>
    <property type="project" value="TreeGrafter"/>
</dbReference>
<dbReference type="OrthoDB" id="45930at2759"/>
<dbReference type="PANTHER" id="PTHR28080">
    <property type="entry name" value="PEROXISOMAL BIOGENESIS FACTOR 3"/>
    <property type="match status" value="1"/>
</dbReference>
<evidence type="ECO:0000313" key="2">
    <source>
        <dbReference type="EMBL" id="RKP08592.1"/>
    </source>
</evidence>
<proteinExistence type="predicted"/>
<evidence type="ECO:0000313" key="3">
    <source>
        <dbReference type="Proteomes" id="UP000271241"/>
    </source>
</evidence>
<dbReference type="Pfam" id="PF04882">
    <property type="entry name" value="Peroxin-3"/>
    <property type="match status" value="1"/>
</dbReference>
<dbReference type="GO" id="GO:0030674">
    <property type="term" value="F:protein-macromolecule adaptor activity"/>
    <property type="evidence" value="ECO:0007669"/>
    <property type="project" value="TreeGrafter"/>
</dbReference>
<dbReference type="GO" id="GO:0005778">
    <property type="term" value="C:peroxisomal membrane"/>
    <property type="evidence" value="ECO:0007669"/>
    <property type="project" value="InterPro"/>
</dbReference>
<sequence length="479" mass="53223">VSMLQRIWDFTKRHQRGLLVVAGTIGGVYATTRYVRNKLNDYQRKSAEEFAVRENLKRRFEQNQSDCLFTVMALLPTLTEQLTEEVNVDALTLRLRQTRPAAPASTTVTEASNPVDMGSSYVQVEAPAAAEGEKHPEGTATPAPTPMEAGVPSFSAEQASETPAPSSAEKPPVVDRETKLQIWQEIKLSSFTRTVAAVYLLTLLTTLTHVQLNLVGRYIYVASVAESGTEAGPNQEASVKMGMQRDARLPVETERQYLSFSWWLLNVGWRQCLERTRYAVNAVVGKLSLKKACSYDDMCSIFDTIRTVIEEAPGASDGEPLSEIVRTMLIPDTDDEVLRVLNESGVTENATTITPELRNLLDETRDFLDSPDFVAVLRACLNESFSLLLHRLRDPMFPEPFADLAASSESGIREITEIEAETVDKRFPLVKLLPEISRKAHLVLNGYPNEYLNMVASTNALRAYSAIIYSSYDKDASTA</sequence>
<protein>
    <submittedName>
        <fullName evidence="2">Peroxin-3</fullName>
    </submittedName>
</protein>
<dbReference type="EMBL" id="KZ992588">
    <property type="protein sequence ID" value="RKP08592.1"/>
    <property type="molecule type" value="Genomic_DNA"/>
</dbReference>
<dbReference type="AlphaFoldDB" id="A0A4P9XRL6"/>
<feature type="region of interest" description="Disordered" evidence="1">
    <location>
        <begin position="127"/>
        <end position="174"/>
    </location>
</feature>
<keyword evidence="3" id="KW-1185">Reference proteome</keyword>